<organism evidence="3 4">
    <name type="scientific">Liquidambar formosana</name>
    <name type="common">Formosan gum</name>
    <dbReference type="NCBI Taxonomy" id="63359"/>
    <lineage>
        <taxon>Eukaryota</taxon>
        <taxon>Viridiplantae</taxon>
        <taxon>Streptophyta</taxon>
        <taxon>Embryophyta</taxon>
        <taxon>Tracheophyta</taxon>
        <taxon>Spermatophyta</taxon>
        <taxon>Magnoliopsida</taxon>
        <taxon>eudicotyledons</taxon>
        <taxon>Gunneridae</taxon>
        <taxon>Pentapetalae</taxon>
        <taxon>Saxifragales</taxon>
        <taxon>Altingiaceae</taxon>
        <taxon>Liquidambar</taxon>
    </lineage>
</organism>
<comment type="caution">
    <text evidence="3">The sequence shown here is derived from an EMBL/GenBank/DDBJ whole genome shotgun (WGS) entry which is preliminary data.</text>
</comment>
<keyword evidence="2" id="KW-1133">Transmembrane helix</keyword>
<sequence length="181" mass="19808">MGTAVLQSQSLAPKSTFLLLTKPQPSPTTNTQIFLYRRRPPLKISATNSSSSSSSSDTSSSDVPPPVQPPIRAPPETAEIRFRRGSRKRSRQLQQQDGGSAGIPKKAQAPPKDWEAMSLTEKAMELYVGEKGALFWLNKFAYASIFIMIGAWILFRFVGPSLNLYQLDAPPLSPSDVLKGS</sequence>
<evidence type="ECO:0000256" key="1">
    <source>
        <dbReference type="SAM" id="MobiDB-lite"/>
    </source>
</evidence>
<feature type="transmembrane region" description="Helical" evidence="2">
    <location>
        <begin position="140"/>
        <end position="158"/>
    </location>
</feature>
<dbReference type="PANTHER" id="PTHR36347">
    <property type="entry name" value="EXPRESSED PROTEIN"/>
    <property type="match status" value="1"/>
</dbReference>
<dbReference type="Proteomes" id="UP001415857">
    <property type="component" value="Unassembled WGS sequence"/>
</dbReference>
<evidence type="ECO:0000313" key="4">
    <source>
        <dbReference type="Proteomes" id="UP001415857"/>
    </source>
</evidence>
<reference evidence="3 4" key="1">
    <citation type="journal article" date="2024" name="Plant J.">
        <title>Genome sequences and population genomics reveal climatic adaptation and genomic divergence between two closely related sweetgum species.</title>
        <authorList>
            <person name="Xu W.Q."/>
            <person name="Ren C.Q."/>
            <person name="Zhang X.Y."/>
            <person name="Comes H.P."/>
            <person name="Liu X.H."/>
            <person name="Li Y.G."/>
            <person name="Kettle C.J."/>
            <person name="Jalonen R."/>
            <person name="Gaisberger H."/>
            <person name="Ma Y.Z."/>
            <person name="Qiu Y.X."/>
        </authorList>
    </citation>
    <scope>NUCLEOTIDE SEQUENCE [LARGE SCALE GENOMIC DNA]</scope>
    <source>
        <strain evidence="3">Hangzhou</strain>
    </source>
</reference>
<protein>
    <submittedName>
        <fullName evidence="3">Uncharacterized protein</fullName>
    </submittedName>
</protein>
<dbReference type="PANTHER" id="PTHR36347:SF1">
    <property type="entry name" value="EXPRESSED PROTEIN"/>
    <property type="match status" value="1"/>
</dbReference>
<name>A0AAP0RT96_LIQFO</name>
<feature type="compositionally biased region" description="Low complexity" evidence="1">
    <location>
        <begin position="49"/>
        <end position="62"/>
    </location>
</feature>
<keyword evidence="2" id="KW-0812">Transmembrane</keyword>
<accession>A0AAP0RT96</accession>
<keyword evidence="2" id="KW-0472">Membrane</keyword>
<feature type="region of interest" description="Disordered" evidence="1">
    <location>
        <begin position="20"/>
        <end position="113"/>
    </location>
</feature>
<keyword evidence="4" id="KW-1185">Reference proteome</keyword>
<evidence type="ECO:0000313" key="3">
    <source>
        <dbReference type="EMBL" id="KAK9284400.1"/>
    </source>
</evidence>
<gene>
    <name evidence="3" type="ORF">L1049_023571</name>
</gene>
<evidence type="ECO:0000256" key="2">
    <source>
        <dbReference type="SAM" id="Phobius"/>
    </source>
</evidence>
<dbReference type="AlphaFoldDB" id="A0AAP0RT96"/>
<proteinExistence type="predicted"/>
<feature type="compositionally biased region" description="Pro residues" evidence="1">
    <location>
        <begin position="63"/>
        <end position="73"/>
    </location>
</feature>
<dbReference type="GO" id="GO:0009507">
    <property type="term" value="C:chloroplast"/>
    <property type="evidence" value="ECO:0007669"/>
    <property type="project" value="TreeGrafter"/>
</dbReference>
<dbReference type="EMBL" id="JBBPBK010000005">
    <property type="protein sequence ID" value="KAK9284400.1"/>
    <property type="molecule type" value="Genomic_DNA"/>
</dbReference>